<evidence type="ECO:0000313" key="3">
    <source>
        <dbReference type="EMBL" id="MFD2864255.1"/>
    </source>
</evidence>
<feature type="signal peptide" evidence="1">
    <location>
        <begin position="1"/>
        <end position="21"/>
    </location>
</feature>
<dbReference type="EMBL" id="JBHUON010000005">
    <property type="protein sequence ID" value="MFD2864255.1"/>
    <property type="molecule type" value="Genomic_DNA"/>
</dbReference>
<dbReference type="InterPro" id="IPR011250">
    <property type="entry name" value="OMP/PagP_B-barrel"/>
</dbReference>
<sequence>MMKKIFTTLLLMVGACSLTQAQVTKGQTEFGLGIGYGASYVTEGGSGQTSKSIGVLNVAASLDHYFSDRWSLKAKVVYDKKGWGNGFITDLSTGKTVTGVQYNYDYITVPVMANWHFGKTRNWYLNFGPYVGFLLSAEAKDFNLDVKPYSATTDAGLAVGIGVKIPLSEKLKFFVEYDGQSGFVNVIKSAANSSQMGRGSFNVGLNF</sequence>
<dbReference type="PROSITE" id="PS51257">
    <property type="entry name" value="PROKAR_LIPOPROTEIN"/>
    <property type="match status" value="1"/>
</dbReference>
<accession>A0ABW5XPK7</accession>
<keyword evidence="4" id="KW-1185">Reference proteome</keyword>
<dbReference type="RefSeq" id="WP_377124598.1">
    <property type="nucleotide sequence ID" value="NZ_JBHUON010000005.1"/>
</dbReference>
<proteinExistence type="predicted"/>
<organism evidence="3 4">
    <name type="scientific">Mucilaginibacter antarcticus</name>
    <dbReference type="NCBI Taxonomy" id="1855725"/>
    <lineage>
        <taxon>Bacteria</taxon>
        <taxon>Pseudomonadati</taxon>
        <taxon>Bacteroidota</taxon>
        <taxon>Sphingobacteriia</taxon>
        <taxon>Sphingobacteriales</taxon>
        <taxon>Sphingobacteriaceae</taxon>
        <taxon>Mucilaginibacter</taxon>
    </lineage>
</organism>
<reference evidence="4" key="1">
    <citation type="journal article" date="2019" name="Int. J. Syst. Evol. Microbiol.">
        <title>The Global Catalogue of Microorganisms (GCM) 10K type strain sequencing project: providing services to taxonomists for standard genome sequencing and annotation.</title>
        <authorList>
            <consortium name="The Broad Institute Genomics Platform"/>
            <consortium name="The Broad Institute Genome Sequencing Center for Infectious Disease"/>
            <person name="Wu L."/>
            <person name="Ma J."/>
        </authorList>
    </citation>
    <scope>NUCLEOTIDE SEQUENCE [LARGE SCALE GENOMIC DNA]</scope>
    <source>
        <strain evidence="4">KCTC 52232</strain>
    </source>
</reference>
<evidence type="ECO:0000256" key="1">
    <source>
        <dbReference type="SAM" id="SignalP"/>
    </source>
</evidence>
<comment type="caution">
    <text evidence="3">The sequence shown here is derived from an EMBL/GenBank/DDBJ whole genome shotgun (WGS) entry which is preliminary data.</text>
</comment>
<dbReference type="SUPFAM" id="SSF56925">
    <property type="entry name" value="OMPA-like"/>
    <property type="match status" value="1"/>
</dbReference>
<keyword evidence="1" id="KW-0732">Signal</keyword>
<dbReference type="Pfam" id="PF13568">
    <property type="entry name" value="OMP_b-brl_2"/>
    <property type="match status" value="1"/>
</dbReference>
<evidence type="ECO:0000259" key="2">
    <source>
        <dbReference type="Pfam" id="PF13568"/>
    </source>
</evidence>
<feature type="domain" description="Outer membrane protein beta-barrel" evidence="2">
    <location>
        <begin position="21"/>
        <end position="187"/>
    </location>
</feature>
<evidence type="ECO:0000313" key="4">
    <source>
        <dbReference type="Proteomes" id="UP001597601"/>
    </source>
</evidence>
<dbReference type="InterPro" id="IPR025665">
    <property type="entry name" value="Beta-barrel_OMP_2"/>
</dbReference>
<name>A0ABW5XPK7_9SPHI</name>
<protein>
    <submittedName>
        <fullName evidence="3">Porin family protein</fullName>
    </submittedName>
</protein>
<dbReference type="Gene3D" id="2.40.160.20">
    <property type="match status" value="1"/>
</dbReference>
<gene>
    <name evidence="3" type="ORF">ACFSYC_06095</name>
</gene>
<feature type="chain" id="PRO_5045380116" evidence="1">
    <location>
        <begin position="22"/>
        <end position="207"/>
    </location>
</feature>
<dbReference type="Proteomes" id="UP001597601">
    <property type="component" value="Unassembled WGS sequence"/>
</dbReference>